<dbReference type="GO" id="GO:0003254">
    <property type="term" value="P:regulation of membrane depolarization"/>
    <property type="evidence" value="ECO:0007669"/>
    <property type="project" value="TreeGrafter"/>
</dbReference>
<dbReference type="Gene3D" id="2.60.120.10">
    <property type="entry name" value="Jelly Rolls"/>
    <property type="match status" value="1"/>
</dbReference>
<feature type="transmembrane region" description="Helical" evidence="3">
    <location>
        <begin position="606"/>
        <end position="623"/>
    </location>
</feature>
<feature type="transmembrane region" description="Helical" evidence="3">
    <location>
        <begin position="630"/>
        <end position="648"/>
    </location>
</feature>
<feature type="compositionally biased region" description="Polar residues" evidence="2">
    <location>
        <begin position="174"/>
        <end position="206"/>
    </location>
</feature>
<evidence type="ECO:0000256" key="3">
    <source>
        <dbReference type="SAM" id="Phobius"/>
    </source>
</evidence>
<dbReference type="InterPro" id="IPR014710">
    <property type="entry name" value="RmlC-like_jellyroll"/>
</dbReference>
<feature type="transmembrane region" description="Helical" evidence="3">
    <location>
        <begin position="397"/>
        <end position="418"/>
    </location>
</feature>
<dbReference type="Gene3D" id="1.10.287.630">
    <property type="entry name" value="Helix hairpin bin"/>
    <property type="match status" value="1"/>
</dbReference>
<dbReference type="PANTHER" id="PTHR45689">
    <property type="entry name" value="I[[H]] CHANNEL, ISOFORM E"/>
    <property type="match status" value="1"/>
</dbReference>
<gene>
    <name evidence="5" type="ORF">TTHERM_01121630</name>
</gene>
<dbReference type="SUPFAM" id="SSF51206">
    <property type="entry name" value="cAMP-binding domain-like"/>
    <property type="match status" value="1"/>
</dbReference>
<dbReference type="EMBL" id="GG662640">
    <property type="protein sequence ID" value="EAR99320.2"/>
    <property type="molecule type" value="Genomic_DNA"/>
</dbReference>
<proteinExistence type="predicted"/>
<keyword evidence="6" id="KW-1185">Reference proteome</keyword>
<evidence type="ECO:0000313" key="6">
    <source>
        <dbReference type="Proteomes" id="UP000009168"/>
    </source>
</evidence>
<dbReference type="RefSeq" id="XP_001019565.2">
    <property type="nucleotide sequence ID" value="XM_001019565.2"/>
</dbReference>
<dbReference type="GO" id="GO:0005249">
    <property type="term" value="F:voltage-gated potassium channel activity"/>
    <property type="evidence" value="ECO:0007669"/>
    <property type="project" value="TreeGrafter"/>
</dbReference>
<dbReference type="PROSITE" id="PS50042">
    <property type="entry name" value="CNMP_BINDING_3"/>
    <property type="match status" value="1"/>
</dbReference>
<dbReference type="InParanoid" id="Q23S27"/>
<dbReference type="InterPro" id="IPR013099">
    <property type="entry name" value="K_chnl_dom"/>
</dbReference>
<evidence type="ECO:0000256" key="1">
    <source>
        <dbReference type="SAM" id="Coils"/>
    </source>
</evidence>
<feature type="compositionally biased region" description="Polar residues" evidence="2">
    <location>
        <begin position="253"/>
        <end position="270"/>
    </location>
</feature>
<keyword evidence="3" id="KW-0812">Transmembrane</keyword>
<feature type="transmembrane region" description="Helical" evidence="3">
    <location>
        <begin position="497"/>
        <end position="513"/>
    </location>
</feature>
<dbReference type="InterPro" id="IPR018490">
    <property type="entry name" value="cNMP-bd_dom_sf"/>
</dbReference>
<feature type="domain" description="Cyclic nucleotide-binding" evidence="4">
    <location>
        <begin position="738"/>
        <end position="839"/>
    </location>
</feature>
<evidence type="ECO:0000256" key="2">
    <source>
        <dbReference type="SAM" id="MobiDB-lite"/>
    </source>
</evidence>
<dbReference type="SUPFAM" id="SSF81324">
    <property type="entry name" value="Voltage-gated potassium channels"/>
    <property type="match status" value="1"/>
</dbReference>
<dbReference type="GO" id="GO:0098855">
    <property type="term" value="C:HCN channel complex"/>
    <property type="evidence" value="ECO:0007669"/>
    <property type="project" value="TreeGrafter"/>
</dbReference>
<keyword evidence="3" id="KW-0472">Membrane</keyword>
<feature type="transmembrane region" description="Helical" evidence="3">
    <location>
        <begin position="466"/>
        <end position="485"/>
    </location>
</feature>
<feature type="coiled-coil region" evidence="1">
    <location>
        <begin position="1210"/>
        <end position="1248"/>
    </location>
</feature>
<dbReference type="Gene3D" id="1.10.287.70">
    <property type="match status" value="1"/>
</dbReference>
<protein>
    <submittedName>
        <fullName evidence="5">Cyclic nucleotide-binding domain protein</fullName>
    </submittedName>
</protein>
<keyword evidence="3" id="KW-1133">Transmembrane helix</keyword>
<dbReference type="eggNOG" id="KOG0501">
    <property type="taxonomic scope" value="Eukaryota"/>
</dbReference>
<feature type="transmembrane region" description="Helical" evidence="3">
    <location>
        <begin position="534"/>
        <end position="559"/>
    </location>
</feature>
<dbReference type="GO" id="GO:0035725">
    <property type="term" value="P:sodium ion transmembrane transport"/>
    <property type="evidence" value="ECO:0007669"/>
    <property type="project" value="TreeGrafter"/>
</dbReference>
<dbReference type="GeneID" id="7835794"/>
<feature type="region of interest" description="Disordered" evidence="2">
    <location>
        <begin position="172"/>
        <end position="219"/>
    </location>
</feature>
<reference evidence="6" key="1">
    <citation type="journal article" date="2006" name="PLoS Biol.">
        <title>Macronuclear genome sequence of the ciliate Tetrahymena thermophila, a model eukaryote.</title>
        <authorList>
            <person name="Eisen J.A."/>
            <person name="Coyne R.S."/>
            <person name="Wu M."/>
            <person name="Wu D."/>
            <person name="Thiagarajan M."/>
            <person name="Wortman J.R."/>
            <person name="Badger J.H."/>
            <person name="Ren Q."/>
            <person name="Amedeo P."/>
            <person name="Jones K.M."/>
            <person name="Tallon L.J."/>
            <person name="Delcher A.L."/>
            <person name="Salzberg S.L."/>
            <person name="Silva J.C."/>
            <person name="Haas B.J."/>
            <person name="Majoros W.H."/>
            <person name="Farzad M."/>
            <person name="Carlton J.M."/>
            <person name="Smith R.K. Jr."/>
            <person name="Garg J."/>
            <person name="Pearlman R.E."/>
            <person name="Karrer K.M."/>
            <person name="Sun L."/>
            <person name="Manning G."/>
            <person name="Elde N.C."/>
            <person name="Turkewitz A.P."/>
            <person name="Asai D.J."/>
            <person name="Wilkes D.E."/>
            <person name="Wang Y."/>
            <person name="Cai H."/>
            <person name="Collins K."/>
            <person name="Stewart B.A."/>
            <person name="Lee S.R."/>
            <person name="Wilamowska K."/>
            <person name="Weinberg Z."/>
            <person name="Ruzzo W.L."/>
            <person name="Wloga D."/>
            <person name="Gaertig J."/>
            <person name="Frankel J."/>
            <person name="Tsao C.-C."/>
            <person name="Gorovsky M.A."/>
            <person name="Keeling P.J."/>
            <person name="Waller R.F."/>
            <person name="Patron N.J."/>
            <person name="Cherry J.M."/>
            <person name="Stover N.A."/>
            <person name="Krieger C.J."/>
            <person name="del Toro C."/>
            <person name="Ryder H.F."/>
            <person name="Williamson S.C."/>
            <person name="Barbeau R.A."/>
            <person name="Hamilton E.P."/>
            <person name="Orias E."/>
        </authorList>
    </citation>
    <scope>NUCLEOTIDE SEQUENCE [LARGE SCALE GENOMIC DNA]</scope>
    <source>
        <strain evidence="6">SB210</strain>
    </source>
</reference>
<dbReference type="InterPro" id="IPR051413">
    <property type="entry name" value="K/Na_HCN_channel"/>
</dbReference>
<dbReference type="InterPro" id="IPR000595">
    <property type="entry name" value="cNMP-bd_dom"/>
</dbReference>
<dbReference type="Proteomes" id="UP000009168">
    <property type="component" value="Unassembled WGS sequence"/>
</dbReference>
<dbReference type="Pfam" id="PF00027">
    <property type="entry name" value="cNMP_binding"/>
    <property type="match status" value="1"/>
</dbReference>
<keyword evidence="1" id="KW-0175">Coiled coil</keyword>
<feature type="transmembrane region" description="Helical" evidence="3">
    <location>
        <begin position="424"/>
        <end position="445"/>
    </location>
</feature>
<organism evidence="5 6">
    <name type="scientific">Tetrahymena thermophila (strain SB210)</name>
    <dbReference type="NCBI Taxonomy" id="312017"/>
    <lineage>
        <taxon>Eukaryota</taxon>
        <taxon>Sar</taxon>
        <taxon>Alveolata</taxon>
        <taxon>Ciliophora</taxon>
        <taxon>Intramacronucleata</taxon>
        <taxon>Oligohymenophorea</taxon>
        <taxon>Hymenostomatida</taxon>
        <taxon>Tetrahymenina</taxon>
        <taxon>Tetrahymenidae</taxon>
        <taxon>Tetrahymena</taxon>
    </lineage>
</organism>
<sequence>MRLSIQKLNFEKTQKEHDEMVEIFHQRQNEKTLTEDEIGTKMVSTNRVQSSFQELSAKQIFQEINFSNKIPNIGQVLNSKKRLQYYNEDNSFKQAQSQNDISNIQNESSKNNQFSFIKEEQKQQLSSLSVSVQYENKSLIQDEQVENKTNISQICGINSDLNFNISPTFRKKNANSQTNIPPDQQNASQQDGLNLNSPQRYSNVDSKSADAQDKSQSIQFSCQKTNQQDLIEQSVNDQGRNLFQDQSQLSGMAMVSSNKKQKQSLASQVGSRKKESKKFTEVEKQIHQKKTQKRTVNFIHIIMKMKNYAYKMASNIESKRLAMLQRQKFFYLRDKTINYDNQEKEGYEFYDYSRFQKFIHLIFQRIQSINLIKRLMHRTPTIPLFLPQSLWKFIWDIFNMIIVIIFFFYLPLYFIYGILFKEVFYFEGLDILLVIIATLDIFINLNTVQYRKGNLLHSRTLILLEYISKNGILNISFVAILWIVLASQRSQLQLIQNYRFSIIFFVVALLKVFKQNSFKNRIYDRFYLRKINRGIISLMQIFFNLFIVSHVFACIWLVVGKINQTQNSIICGQQDTYNNINNCSYTWLDKLKGIQNLTFYEQYLRAYYFTTVTMITVGYGDITPVNSIEYLLSILTMLIACGMFGYSLNSIGQILSEMDINNKEYDEHFNAIYGFMHKKNISTDLQVQVREYLQYFFIQSNQEDIQKQQKVIQLLPETLQNQIMLEANKIIFENSTLFRNNFSEQIIQKTIKLIEQKEFRPGQRIISQNEENDNCIYFIEKGSVEIYNSNNNEQLKLLHKGDQFGEIQFFTGQVSQVSVRSVEFTKLLVIKRSCFFELIQSSPLDLERYCMIKDSILYSNKLEMADVFCYCCKSSNHFVTQCNFIHLQLDKYKIIKDYVKNDFQVRDKDIQRRKFSYQTLQIQDQIEDRARQFVDDNIEDLYTKGWFNELIQLEFQDQIVQFKGNYGNASHPSLKTVNQQQNQQYFQKMKTSQGIQNQLANIKIQYQKVKNIIANIQDSQSVNMYSELYPFDKSSVQIQQKSNNNFQHTFSAYDDFSQSPHAFNLNKKVQFSINSLQENNEDNQADNKSIQVQSSQFINNNITPISFHHYQTAGDCSNFNTPTNRQRHQSNISDTSPKSANNNIYVNLNSANYYHQNNGQNNINNQTIHGIQYHNPQANNPYINDIIQQYVYYESSNQLSNQDTYSQVGYQNVQDDNQFYNRQINQQKIANQNEQQQKQKEYANLRENIKRNTLITQALHKKKSLNPLLMSKQLSSINQRQVNETLIKQLKELVQMPHDLTMQQGYFQFETLKNYQVYLPQNNYDRVILSYSVLLRKNQAFQQIYKTKKSFQNKNDNEKLIKIQKTQVQNNNESSKKSIQYLKNLLIQNQLESQQEESKEENHKNNSKN</sequence>
<dbReference type="PANTHER" id="PTHR45689:SF5">
    <property type="entry name" value="I[[H]] CHANNEL, ISOFORM E"/>
    <property type="match status" value="1"/>
</dbReference>
<evidence type="ECO:0000259" key="4">
    <source>
        <dbReference type="PROSITE" id="PS50042"/>
    </source>
</evidence>
<dbReference type="CDD" id="cd00038">
    <property type="entry name" value="CAP_ED"/>
    <property type="match status" value="1"/>
</dbReference>
<dbReference type="KEGG" id="tet:TTHERM_01121630"/>
<feature type="region of interest" description="Disordered" evidence="2">
    <location>
        <begin position="253"/>
        <end position="276"/>
    </location>
</feature>
<dbReference type="OrthoDB" id="2021138at2759"/>
<accession>Q23S27</accession>
<dbReference type="SMART" id="SM00100">
    <property type="entry name" value="cNMP"/>
    <property type="match status" value="1"/>
</dbReference>
<dbReference type="HOGENOM" id="CLU_255767_0_0_1"/>
<dbReference type="Pfam" id="PF07885">
    <property type="entry name" value="Ion_trans_2"/>
    <property type="match status" value="1"/>
</dbReference>
<name>Q23S27_TETTS</name>
<evidence type="ECO:0000313" key="5">
    <source>
        <dbReference type="EMBL" id="EAR99320.2"/>
    </source>
</evidence>